<keyword evidence="5 6" id="KW-0067">ATP-binding</keyword>
<dbReference type="AlphaFoldDB" id="A0A2S5BBV3"/>
<evidence type="ECO:0000256" key="7">
    <source>
        <dbReference type="SAM" id="MobiDB-lite"/>
    </source>
</evidence>
<dbReference type="OrthoDB" id="20524at2759"/>
<feature type="compositionally biased region" description="Basic and acidic residues" evidence="7">
    <location>
        <begin position="559"/>
        <end position="575"/>
    </location>
</feature>
<feature type="compositionally biased region" description="Basic and acidic residues" evidence="7">
    <location>
        <begin position="585"/>
        <end position="599"/>
    </location>
</feature>
<feature type="compositionally biased region" description="Low complexity" evidence="7">
    <location>
        <begin position="85"/>
        <end position="103"/>
    </location>
</feature>
<dbReference type="EMBL" id="PJQD01000026">
    <property type="protein sequence ID" value="POY74254.1"/>
    <property type="molecule type" value="Genomic_DNA"/>
</dbReference>
<dbReference type="PANTHER" id="PTHR22974">
    <property type="entry name" value="MIXED LINEAGE PROTEIN KINASE"/>
    <property type="match status" value="1"/>
</dbReference>
<evidence type="ECO:0000313" key="10">
    <source>
        <dbReference type="Proteomes" id="UP000237144"/>
    </source>
</evidence>
<dbReference type="InterPro" id="IPR027084">
    <property type="entry name" value="Mps1_cat"/>
</dbReference>
<evidence type="ECO:0000256" key="3">
    <source>
        <dbReference type="ARBA" id="ARBA00022741"/>
    </source>
</evidence>
<keyword evidence="4 9" id="KW-0418">Kinase</keyword>
<dbReference type="Gene3D" id="3.30.200.20">
    <property type="entry name" value="Phosphorylase Kinase, domain 1"/>
    <property type="match status" value="1"/>
</dbReference>
<feature type="compositionally biased region" description="Low complexity" evidence="7">
    <location>
        <begin position="358"/>
        <end position="368"/>
    </location>
</feature>
<evidence type="ECO:0000259" key="8">
    <source>
        <dbReference type="PROSITE" id="PS50011"/>
    </source>
</evidence>
<evidence type="ECO:0000256" key="6">
    <source>
        <dbReference type="PROSITE-ProRule" id="PRU10141"/>
    </source>
</evidence>
<comment type="caution">
    <text evidence="9">The sequence shown here is derived from an EMBL/GenBank/DDBJ whole genome shotgun (WGS) entry which is preliminary data.</text>
</comment>
<dbReference type="SMART" id="SM00220">
    <property type="entry name" value="S_TKc"/>
    <property type="match status" value="1"/>
</dbReference>
<dbReference type="GO" id="GO:0004708">
    <property type="term" value="F:MAP kinase kinase activity"/>
    <property type="evidence" value="ECO:0007669"/>
    <property type="project" value="UniProtKB-EC"/>
</dbReference>
<dbReference type="PROSITE" id="PS00108">
    <property type="entry name" value="PROTEIN_KINASE_ST"/>
    <property type="match status" value="1"/>
</dbReference>
<dbReference type="GO" id="GO:0098813">
    <property type="term" value="P:nuclear chromosome segregation"/>
    <property type="evidence" value="ECO:0007669"/>
    <property type="project" value="UniProtKB-ARBA"/>
</dbReference>
<dbReference type="Pfam" id="PF00069">
    <property type="entry name" value="Pkinase"/>
    <property type="match status" value="1"/>
</dbReference>
<dbReference type="GO" id="GO:0005524">
    <property type="term" value="F:ATP binding"/>
    <property type="evidence" value="ECO:0007669"/>
    <property type="project" value="UniProtKB-UniRule"/>
</dbReference>
<dbReference type="InterPro" id="IPR011009">
    <property type="entry name" value="Kinase-like_dom_sf"/>
</dbReference>
<feature type="compositionally biased region" description="Low complexity" evidence="7">
    <location>
        <begin position="619"/>
        <end position="630"/>
    </location>
</feature>
<dbReference type="PROSITE" id="PS50011">
    <property type="entry name" value="PROTEIN_KINASE_DOM"/>
    <property type="match status" value="1"/>
</dbReference>
<feature type="binding site" evidence="6">
    <location>
        <position position="928"/>
    </location>
    <ligand>
        <name>ATP</name>
        <dbReference type="ChEBI" id="CHEBI:30616"/>
    </ligand>
</feature>
<dbReference type="STRING" id="741276.A0A2S5BBV3"/>
<evidence type="ECO:0000256" key="1">
    <source>
        <dbReference type="ARBA" id="ARBA00022527"/>
    </source>
</evidence>
<reference evidence="9 10" key="1">
    <citation type="journal article" date="2018" name="Front. Microbiol.">
        <title>Prospects for Fungal Bioremediation of Acidic Radioactive Waste Sites: Characterization and Genome Sequence of Rhodotorula taiwanensis MD1149.</title>
        <authorList>
            <person name="Tkavc R."/>
            <person name="Matrosova V.Y."/>
            <person name="Grichenko O.E."/>
            <person name="Gostincar C."/>
            <person name="Volpe R.P."/>
            <person name="Klimenkova P."/>
            <person name="Gaidamakova E.K."/>
            <person name="Zhou C.E."/>
            <person name="Stewart B.J."/>
            <person name="Lyman M.G."/>
            <person name="Malfatti S.A."/>
            <person name="Rubinfeld B."/>
            <person name="Courtot M."/>
            <person name="Singh J."/>
            <person name="Dalgard C.L."/>
            <person name="Hamilton T."/>
            <person name="Frey K.G."/>
            <person name="Gunde-Cimerman N."/>
            <person name="Dugan L."/>
            <person name="Daly M.J."/>
        </authorList>
    </citation>
    <scope>NUCLEOTIDE SEQUENCE [LARGE SCALE GENOMIC DNA]</scope>
    <source>
        <strain evidence="9 10">MD1149</strain>
    </source>
</reference>
<feature type="compositionally biased region" description="Low complexity" evidence="7">
    <location>
        <begin position="465"/>
        <end position="484"/>
    </location>
</feature>
<keyword evidence="3 6" id="KW-0547">Nucleotide-binding</keyword>
<feature type="compositionally biased region" description="Low complexity" evidence="7">
    <location>
        <begin position="731"/>
        <end position="743"/>
    </location>
</feature>
<keyword evidence="10" id="KW-1185">Reference proteome</keyword>
<dbReference type="FunFam" id="3.30.200.20:FF:000131">
    <property type="entry name" value="Dual specificity protein kinase TTK"/>
    <property type="match status" value="1"/>
</dbReference>
<dbReference type="GO" id="GO:0000776">
    <property type="term" value="C:kinetochore"/>
    <property type="evidence" value="ECO:0007669"/>
    <property type="project" value="TreeGrafter"/>
</dbReference>
<feature type="compositionally biased region" description="Gly residues" evidence="7">
    <location>
        <begin position="511"/>
        <end position="520"/>
    </location>
</feature>
<feature type="region of interest" description="Disordered" evidence="7">
    <location>
        <begin position="1"/>
        <end position="780"/>
    </location>
</feature>
<evidence type="ECO:0000256" key="5">
    <source>
        <dbReference type="ARBA" id="ARBA00022840"/>
    </source>
</evidence>
<dbReference type="GO" id="GO:0033316">
    <property type="term" value="P:meiotic spindle assembly checkpoint signaling"/>
    <property type="evidence" value="ECO:0007669"/>
    <property type="project" value="TreeGrafter"/>
</dbReference>
<dbReference type="Gene3D" id="1.10.510.10">
    <property type="entry name" value="Transferase(Phosphotransferase) domain 1"/>
    <property type="match status" value="1"/>
</dbReference>
<feature type="compositionally biased region" description="Low complexity" evidence="7">
    <location>
        <begin position="1"/>
        <end position="16"/>
    </location>
</feature>
<evidence type="ECO:0000256" key="4">
    <source>
        <dbReference type="ARBA" id="ARBA00022777"/>
    </source>
</evidence>
<feature type="compositionally biased region" description="Low complexity" evidence="7">
    <location>
        <begin position="301"/>
        <end position="311"/>
    </location>
</feature>
<keyword evidence="2 9" id="KW-0808">Transferase</keyword>
<feature type="compositionally biased region" description="Basic and acidic residues" evidence="7">
    <location>
        <begin position="714"/>
        <end position="726"/>
    </location>
</feature>
<dbReference type="GO" id="GO:0034501">
    <property type="term" value="P:protein localization to kinetochore"/>
    <property type="evidence" value="ECO:0007669"/>
    <property type="project" value="TreeGrafter"/>
</dbReference>
<dbReference type="InterPro" id="IPR000719">
    <property type="entry name" value="Prot_kinase_dom"/>
</dbReference>
<feature type="compositionally biased region" description="Low complexity" evidence="7">
    <location>
        <begin position="492"/>
        <end position="509"/>
    </location>
</feature>
<feature type="compositionally biased region" description="Pro residues" evidence="7">
    <location>
        <begin position="369"/>
        <end position="381"/>
    </location>
</feature>
<dbReference type="GO" id="GO:0007094">
    <property type="term" value="P:mitotic spindle assembly checkpoint signaling"/>
    <property type="evidence" value="ECO:0007669"/>
    <property type="project" value="TreeGrafter"/>
</dbReference>
<feature type="compositionally biased region" description="Polar residues" evidence="7">
    <location>
        <begin position="666"/>
        <end position="678"/>
    </location>
</feature>
<feature type="compositionally biased region" description="Low complexity" evidence="7">
    <location>
        <begin position="409"/>
        <end position="426"/>
    </location>
</feature>
<dbReference type="CDD" id="cd14131">
    <property type="entry name" value="PKc_Mps1"/>
    <property type="match status" value="1"/>
</dbReference>
<organism evidence="9 10">
    <name type="scientific">Rhodotorula taiwanensis</name>
    <dbReference type="NCBI Taxonomy" id="741276"/>
    <lineage>
        <taxon>Eukaryota</taxon>
        <taxon>Fungi</taxon>
        <taxon>Dikarya</taxon>
        <taxon>Basidiomycota</taxon>
        <taxon>Pucciniomycotina</taxon>
        <taxon>Microbotryomycetes</taxon>
        <taxon>Sporidiobolales</taxon>
        <taxon>Sporidiobolaceae</taxon>
        <taxon>Rhodotorula</taxon>
    </lineage>
</organism>
<dbReference type="EC" id="2.7.12.2" evidence="9"/>
<feature type="compositionally biased region" description="Low complexity" evidence="7">
    <location>
        <begin position="391"/>
        <end position="402"/>
    </location>
</feature>
<dbReference type="InterPro" id="IPR008271">
    <property type="entry name" value="Ser/Thr_kinase_AS"/>
</dbReference>
<dbReference type="InterPro" id="IPR017441">
    <property type="entry name" value="Protein_kinase_ATP_BS"/>
</dbReference>
<dbReference type="GO" id="GO:0004674">
    <property type="term" value="F:protein serine/threonine kinase activity"/>
    <property type="evidence" value="ECO:0007669"/>
    <property type="project" value="UniProtKB-KW"/>
</dbReference>
<dbReference type="SUPFAM" id="SSF56112">
    <property type="entry name" value="Protein kinase-like (PK-like)"/>
    <property type="match status" value="1"/>
</dbReference>
<dbReference type="PROSITE" id="PS00107">
    <property type="entry name" value="PROTEIN_KINASE_ATP"/>
    <property type="match status" value="1"/>
</dbReference>
<protein>
    <submittedName>
        <fullName evidence="9">Putative Mitogen-activated protein kinase kinase</fullName>
        <ecNumber evidence="9">2.7.12.2</ecNumber>
    </submittedName>
</protein>
<feature type="compositionally biased region" description="Low complexity" evidence="7">
    <location>
        <begin position="330"/>
        <end position="339"/>
    </location>
</feature>
<feature type="compositionally biased region" description="Polar residues" evidence="7">
    <location>
        <begin position="124"/>
        <end position="136"/>
    </location>
</feature>
<dbReference type="Proteomes" id="UP000237144">
    <property type="component" value="Unassembled WGS sequence"/>
</dbReference>
<feature type="compositionally biased region" description="Polar residues" evidence="7">
    <location>
        <begin position="26"/>
        <end position="36"/>
    </location>
</feature>
<evidence type="ECO:0000313" key="9">
    <source>
        <dbReference type="EMBL" id="POY74254.1"/>
    </source>
</evidence>
<keyword evidence="1" id="KW-0723">Serine/threonine-protein kinase</keyword>
<evidence type="ECO:0000256" key="2">
    <source>
        <dbReference type="ARBA" id="ARBA00022679"/>
    </source>
</evidence>
<name>A0A2S5BBV3_9BASI</name>
<feature type="region of interest" description="Disordered" evidence="7">
    <location>
        <begin position="843"/>
        <end position="871"/>
    </location>
</feature>
<dbReference type="PANTHER" id="PTHR22974:SF21">
    <property type="entry name" value="DUAL SPECIFICITY PROTEIN KINASE TTK"/>
    <property type="match status" value="1"/>
</dbReference>
<proteinExistence type="predicted"/>
<sequence length="1244" mass="131649">MSNGPSTPSSTGRSSNALGRFLNKLRTPTATDSPSNQHDEQPSRPPSRASSPFGSLIGRRSTSRASVRTFDSQASAMPAPPPFPASLNNSSLSLASSSRYPSLDTHDDADLSFPEFETNPFGLSPSTTSLASSHAGGQQHYGAADSAGDATLQARPPPIVARPGTSMSTRSRAESAVDEAVSSRGYSTSSGAAQKESLGLSSRSFGKSLLGKRKEATDMSDAAAISGEAKSAPRAPLARSTSDEPARPLATTTPAFPREPLSSTSTASNDPRRMFGTARPAGTTGMRRARRVVQTAQPVPSAAASAFSDADGLSTPESQGVLADGERSTSASAGAGSASDNSPLEVQQPLAASRSTRNPSPASTTQAPAPAPAPRARPPISPNAHGRSRSELPPSSPRMSLPNDRNANTVTISSSSTSNGLSTSQSYQTSPSEFGAPVAPLFSSRGAQQAGASGTSQQPLGSTAFRNRFLNSSSASSLSSANNSPDMGGNLSSSTSATSNPTPPNASSTLGQGGNVGAGGFKLAPLGAAGSGLSRKPSISMLSAVAEDRSMAPPASRHAPIDTRHHAPARVDRAAKPAVDLGRASLDERRAYSPPRESDGMVPYAHRRTASRTVGPGDSSVLSESTTTGSGTHGGTTLVNTAHGGGLKRSNSETVTQGLMGPPAASATTITRPPSSMSLYRDEQPQQAAPLRPTVARVPSGRQALAERPMAAEVHAEPQDGYRHMQPDPQPQQQQQPAFQPYQDENAYSSRAPYGRPDGPLPPPPAPSTSLPPHQQQGARPVLAEVNRAYPQPQAPSTQQRSTAPLYGVQTAQKAGGEYQVPLRDRSPGLADATPSVTVQQAHYQSQQAYQQRHQQQQYQQPHAQHLPPQQGVSFAPEQQATEKKIAKPIIARAVNGRPYTRCGLLGRGGSSKVYRVISERNDILALKKVDTRNDSESRSSFINEITLLRKLAGKPEIIQLVDSEIQGRHVIMVMEAGETDLHTLLGNYSGKPISLNFIRYIWEQASLLQVIHDEAVVHSDLKPANFVLVKGRVKLIDFGISKAIAGDTTNIGREQQIGSANYMPPEALNDTGLGLGGKRLMKLGRAADVWSLGCILYQMVYGRGPFGHLRDIAIKIAAISSPSTRISFPEVAYPLGKHGESIEEYKFFVGPDLLATLKSCLIFDPKKRASIPELLDQPFLRRTSGDSARPDLPYISRDIMDAIVQRVSDKIRGPRNPLSELDLMDIAQELMGEVWNVQDTLHR</sequence>
<dbReference type="GO" id="GO:0005634">
    <property type="term" value="C:nucleus"/>
    <property type="evidence" value="ECO:0007669"/>
    <property type="project" value="TreeGrafter"/>
</dbReference>
<accession>A0A2S5BBV3</accession>
<feature type="compositionally biased region" description="Low complexity" evidence="7">
    <location>
        <begin position="443"/>
        <end position="458"/>
    </location>
</feature>
<feature type="domain" description="Protein kinase" evidence="8">
    <location>
        <begin position="900"/>
        <end position="1181"/>
    </location>
</feature>
<gene>
    <name evidence="9" type="ORF">BMF94_2692</name>
</gene>